<evidence type="ECO:0000313" key="3">
    <source>
        <dbReference type="EMBL" id="MQS44166.1"/>
    </source>
</evidence>
<dbReference type="InterPro" id="IPR003313">
    <property type="entry name" value="AraC-bd"/>
</dbReference>
<dbReference type="SMART" id="SM00342">
    <property type="entry name" value="HTH_ARAC"/>
    <property type="match status" value="1"/>
</dbReference>
<accession>A0ABW9P4J3</accession>
<dbReference type="PANTHER" id="PTHR43280">
    <property type="entry name" value="ARAC-FAMILY TRANSCRIPTIONAL REGULATOR"/>
    <property type="match status" value="1"/>
</dbReference>
<evidence type="ECO:0000256" key="1">
    <source>
        <dbReference type="ARBA" id="ARBA00023125"/>
    </source>
</evidence>
<dbReference type="InterPro" id="IPR037923">
    <property type="entry name" value="HTH-like"/>
</dbReference>
<dbReference type="Pfam" id="PF02311">
    <property type="entry name" value="AraC_binding"/>
    <property type="match status" value="1"/>
</dbReference>
<sequence>MDSQIMDRLKEHGVIETEQLKSGNHVEDLPLKAINKQSSRNDLTVLNNYFFRNRNVYISKHDRFAPYPPHTHQFLEMNYMLEGSCDQLVDGKEIHLNKGDLLLLDVGCTHSISKLNENDILINLLFRDQSISINFLDDMRRSNSVLYDFLLNSASGEHNTIKYLVFSNNVDSDISVTMEQIITEYYSKLEFSDVIIENYLSILLTKLVRHYHVSTDKKSPQQRLMIQIIKDISENYKNIHLVDLAKKYGYNKNYLSNFIKKESGKSFSTIVTTQRLIKAHSLIAATTLPISDIIESVGMKNKTSFYKKYKAYYSSMPAEERK</sequence>
<dbReference type="InterPro" id="IPR018060">
    <property type="entry name" value="HTH_AraC"/>
</dbReference>
<comment type="caution">
    <text evidence="3">The sequence shown here is derived from an EMBL/GenBank/DDBJ whole genome shotgun (WGS) entry which is preliminary data.</text>
</comment>
<dbReference type="Pfam" id="PF12833">
    <property type="entry name" value="HTH_18"/>
    <property type="match status" value="1"/>
</dbReference>
<evidence type="ECO:0000313" key="4">
    <source>
        <dbReference type="Proteomes" id="UP000436655"/>
    </source>
</evidence>
<evidence type="ECO:0000259" key="2">
    <source>
        <dbReference type="PROSITE" id="PS01124"/>
    </source>
</evidence>
<dbReference type="Gene3D" id="1.10.10.60">
    <property type="entry name" value="Homeodomain-like"/>
    <property type="match status" value="2"/>
</dbReference>
<proteinExistence type="predicted"/>
<dbReference type="SUPFAM" id="SSF51215">
    <property type="entry name" value="Regulatory protein AraC"/>
    <property type="match status" value="1"/>
</dbReference>
<protein>
    <submittedName>
        <fullName evidence="3">Helix-turn-helix domain-containing protein</fullName>
    </submittedName>
</protein>
<dbReference type="InterPro" id="IPR014710">
    <property type="entry name" value="RmlC-like_jellyroll"/>
</dbReference>
<dbReference type="RefSeq" id="WP_125702773.1">
    <property type="nucleotide sequence ID" value="NZ_JBHTOO010000003.1"/>
</dbReference>
<feature type="domain" description="HTH araC/xylS-type" evidence="2">
    <location>
        <begin position="222"/>
        <end position="322"/>
    </location>
</feature>
<dbReference type="Gene3D" id="2.60.120.10">
    <property type="entry name" value="Jelly Rolls"/>
    <property type="match status" value="1"/>
</dbReference>
<keyword evidence="1" id="KW-0238">DNA-binding</keyword>
<dbReference type="Proteomes" id="UP000436655">
    <property type="component" value="Unassembled WGS sequence"/>
</dbReference>
<dbReference type="PANTHER" id="PTHR43280:SF28">
    <property type="entry name" value="HTH-TYPE TRANSCRIPTIONAL ACTIVATOR RHAS"/>
    <property type="match status" value="1"/>
</dbReference>
<gene>
    <name evidence="3" type="ORF">FHL03_01560</name>
</gene>
<name>A0ABW9P4J3_9LACO</name>
<organism evidence="3 4">
    <name type="scientific">Companilactobacillus mishanensis</name>
    <dbReference type="NCBI Taxonomy" id="2486008"/>
    <lineage>
        <taxon>Bacteria</taxon>
        <taxon>Bacillati</taxon>
        <taxon>Bacillota</taxon>
        <taxon>Bacilli</taxon>
        <taxon>Lactobacillales</taxon>
        <taxon>Lactobacillaceae</taxon>
        <taxon>Companilactobacillus</taxon>
    </lineage>
</organism>
<dbReference type="CDD" id="cd06996">
    <property type="entry name" value="cupin_Lmo2851-like_N"/>
    <property type="match status" value="1"/>
</dbReference>
<dbReference type="PROSITE" id="PS01124">
    <property type="entry name" value="HTH_ARAC_FAMILY_2"/>
    <property type="match status" value="1"/>
</dbReference>
<dbReference type="EMBL" id="VDFN01000001">
    <property type="protein sequence ID" value="MQS44166.1"/>
    <property type="molecule type" value="Genomic_DNA"/>
</dbReference>
<reference evidence="3 4" key="1">
    <citation type="journal article" date="2019" name="Syst. Appl. Microbiol.">
        <title>Polyphasic characterization of two novel Lactobacillus spp. isolated from blown salami packages: Description of Lactobacillus halodurans sp. nov. and Lactobacillus salsicarnum sp. nov.</title>
        <authorList>
            <person name="Schuster J.A."/>
            <person name="Klingl A."/>
            <person name="Vogel R.F."/>
            <person name="Ehrmann M.A."/>
        </authorList>
    </citation>
    <scope>NUCLEOTIDE SEQUENCE [LARGE SCALE GENOMIC DNA]</scope>
    <source>
        <strain evidence="3 4">TMW 1.2098</strain>
    </source>
</reference>
<keyword evidence="4" id="KW-1185">Reference proteome</keyword>